<accession>A0AAD2FUS4</accession>
<dbReference type="SUPFAM" id="SSF55961">
    <property type="entry name" value="Bet v1-like"/>
    <property type="match status" value="1"/>
</dbReference>
<feature type="compositionally biased region" description="Basic and acidic residues" evidence="1">
    <location>
        <begin position="211"/>
        <end position="230"/>
    </location>
</feature>
<dbReference type="Proteomes" id="UP001295423">
    <property type="component" value="Unassembled WGS sequence"/>
</dbReference>
<feature type="compositionally biased region" description="Polar residues" evidence="1">
    <location>
        <begin position="167"/>
        <end position="187"/>
    </location>
</feature>
<dbReference type="EMBL" id="CAKOGP040001836">
    <property type="protein sequence ID" value="CAJ1953653.1"/>
    <property type="molecule type" value="Genomic_DNA"/>
</dbReference>
<dbReference type="Gene3D" id="2.30.29.30">
    <property type="entry name" value="Pleckstrin-homology domain (PH domain)/Phosphotyrosine-binding domain (PTB)"/>
    <property type="match status" value="1"/>
</dbReference>
<reference evidence="3" key="1">
    <citation type="submission" date="2023-08" db="EMBL/GenBank/DDBJ databases">
        <authorList>
            <person name="Audoor S."/>
            <person name="Bilcke G."/>
        </authorList>
    </citation>
    <scope>NUCLEOTIDE SEQUENCE</scope>
</reference>
<feature type="region of interest" description="Disordered" evidence="1">
    <location>
        <begin position="111"/>
        <end position="271"/>
    </location>
</feature>
<dbReference type="AlphaFoldDB" id="A0AAD2FUS4"/>
<dbReference type="InterPro" id="IPR045096">
    <property type="entry name" value="EDR2-like"/>
</dbReference>
<dbReference type="PROSITE" id="PS50848">
    <property type="entry name" value="START"/>
    <property type="match status" value="1"/>
</dbReference>
<name>A0AAD2FUS4_9STRA</name>
<feature type="domain" description="START" evidence="2">
    <location>
        <begin position="449"/>
        <end position="662"/>
    </location>
</feature>
<dbReference type="InterPro" id="IPR023393">
    <property type="entry name" value="START-like_dom_sf"/>
</dbReference>
<evidence type="ECO:0000313" key="4">
    <source>
        <dbReference type="Proteomes" id="UP001295423"/>
    </source>
</evidence>
<evidence type="ECO:0000259" key="2">
    <source>
        <dbReference type="PROSITE" id="PS50848"/>
    </source>
</evidence>
<dbReference type="InterPro" id="IPR011993">
    <property type="entry name" value="PH-like_dom_sf"/>
</dbReference>
<protein>
    <recommendedName>
        <fullName evidence="2">START domain-containing protein</fullName>
    </recommendedName>
</protein>
<feature type="compositionally biased region" description="Polar residues" evidence="1">
    <location>
        <begin position="117"/>
        <end position="137"/>
    </location>
</feature>
<dbReference type="GO" id="GO:0008289">
    <property type="term" value="F:lipid binding"/>
    <property type="evidence" value="ECO:0007669"/>
    <property type="project" value="InterPro"/>
</dbReference>
<gene>
    <name evidence="3" type="ORF">CYCCA115_LOCUS14256</name>
</gene>
<dbReference type="InterPro" id="IPR002913">
    <property type="entry name" value="START_lipid-bd_dom"/>
</dbReference>
<dbReference type="CDD" id="cd00177">
    <property type="entry name" value="START"/>
    <property type="match status" value="1"/>
</dbReference>
<dbReference type="Pfam" id="PF01852">
    <property type="entry name" value="START"/>
    <property type="match status" value="1"/>
</dbReference>
<evidence type="ECO:0000256" key="1">
    <source>
        <dbReference type="SAM" id="MobiDB-lite"/>
    </source>
</evidence>
<evidence type="ECO:0000313" key="3">
    <source>
        <dbReference type="EMBL" id="CAJ1953653.1"/>
    </source>
</evidence>
<sequence>MTKAESSEGSVSLAQERPAPKILLEGKLLKLSRKKVWQERHFAFTNDHTLTYSHGTTGHNATFRITKDAGCRIGEMFVEQRGKKELLYCFTITWERDEVSDYSFPIDETAPDDISYVPSSQQDTPRSVYSSGNATGSRSDKHHQQLHSSDSFSNPKRRFFGKKMKPRTSQEVGSDYGSISSTGTSENGLAFSRPSKGSEPPSRVPSFVKMDTPEKFPDYKPMPDGEERNRNSPKHGSPHQQRLEHKDSFNTKARGQKAHEGRHSTEQGILEDAFYDKEKRKTKEVHKRMIEGTKIAAATSAAVGFGVLTAGAGMAAGLVVLGAAAAAGGTAGAADFGIRKLKKQKGVLTVATANFETAKVWKSSLDAYLASDSIRMSSTWAQKFVAEGRKTIDTVVPHDIDLMAKHNDLMMALQNKVRDAPENVSDREHNLFLRYGGFSGDSALWQPVEGGWSSMFGPGAQSLRVFKEQKVEIPTKSKKIFRLAVGGATTSVPLRARVILNVHPLDAFMCLMSNGRLDSMEIKDNGFVPKSGHSASFRVLEQIDDHTDIVHLFFRKLYLFPSWTEPRDYVLFRYWRYEPDGSYSVCYESVEHPDCPPQPGFVRGIMHQVSTLAPTKKPLGLRRGQVGAGPECMLTNVVQVDPRGWVPTKAIPFLSNQTFVDAFGISALLQMLDIRDAVENDRFIDVSPDLNIPRYGSKLEGDDGKMVHAISSNEKISYDMRFADRERVDASARFSLRTLCGFENYPPALSVEKWAEPDANSFVVRGPTYLKDRKKVNAGASIGRLVAVDLVNVEQPILSGMATHPKERIQRALKKEKELLSAGKESDMPPFVFLVNIVLPGPPFYHAVFYYAVDDMSTIDGTDGTGSSKLCKEFLFGDSDQFRHKTFKLIPQIVEGNFMVRKAVGSTPAIMGTKLAQYYSRSERFVEVILDCGSSQVATGVIRLSLGYAKSLMVDMGFLLEADEEQYLPERIFGCARMKYPEFGPEFVRKLGL</sequence>
<feature type="compositionally biased region" description="Basic residues" evidence="1">
    <location>
        <begin position="155"/>
        <end position="166"/>
    </location>
</feature>
<organism evidence="3 4">
    <name type="scientific">Cylindrotheca closterium</name>
    <dbReference type="NCBI Taxonomy" id="2856"/>
    <lineage>
        <taxon>Eukaryota</taxon>
        <taxon>Sar</taxon>
        <taxon>Stramenopiles</taxon>
        <taxon>Ochrophyta</taxon>
        <taxon>Bacillariophyta</taxon>
        <taxon>Bacillariophyceae</taxon>
        <taxon>Bacillariophycidae</taxon>
        <taxon>Bacillariales</taxon>
        <taxon>Bacillariaceae</taxon>
        <taxon>Cylindrotheca</taxon>
    </lineage>
</organism>
<dbReference type="PANTHER" id="PTHR12136:SF41">
    <property type="entry name" value="PLECKSTRIN HOMOLOGY (PH) AND LIPID-BINDING START DOMAINS-CONTAINING PROTEIN"/>
    <property type="match status" value="1"/>
</dbReference>
<dbReference type="PANTHER" id="PTHR12136">
    <property type="entry name" value="ENHANCED DISEASE RESISTANCE-RELATED"/>
    <property type="match status" value="1"/>
</dbReference>
<dbReference type="SMART" id="SM00234">
    <property type="entry name" value="START"/>
    <property type="match status" value="1"/>
</dbReference>
<dbReference type="Pfam" id="PF07059">
    <property type="entry name" value="EDR2_C"/>
    <property type="match status" value="1"/>
</dbReference>
<dbReference type="InterPro" id="IPR009769">
    <property type="entry name" value="EDR2_C"/>
</dbReference>
<proteinExistence type="predicted"/>
<comment type="caution">
    <text evidence="3">The sequence shown here is derived from an EMBL/GenBank/DDBJ whole genome shotgun (WGS) entry which is preliminary data.</text>
</comment>
<dbReference type="Gene3D" id="3.30.530.20">
    <property type="match status" value="1"/>
</dbReference>
<keyword evidence="4" id="KW-1185">Reference proteome</keyword>